<feature type="signal peptide" evidence="12">
    <location>
        <begin position="1"/>
        <end position="21"/>
    </location>
</feature>
<dbReference type="CDD" id="cd01347">
    <property type="entry name" value="ligand_gated_channel"/>
    <property type="match status" value="1"/>
</dbReference>
<dbReference type="InterPro" id="IPR000531">
    <property type="entry name" value="Beta-barrel_TonB"/>
</dbReference>
<evidence type="ECO:0000256" key="12">
    <source>
        <dbReference type="SAM" id="SignalP"/>
    </source>
</evidence>
<evidence type="ECO:0000256" key="2">
    <source>
        <dbReference type="ARBA" id="ARBA00022448"/>
    </source>
</evidence>
<dbReference type="InterPro" id="IPR012910">
    <property type="entry name" value="Plug_dom"/>
</dbReference>
<reference evidence="15 16" key="1">
    <citation type="submission" date="2018-06" db="EMBL/GenBank/DDBJ databases">
        <title>Genomic Encyclopedia of Archaeal and Bacterial Type Strains, Phase II (KMG-II): from individual species to whole genera.</title>
        <authorList>
            <person name="Goeker M."/>
        </authorList>
    </citation>
    <scope>NUCLEOTIDE SEQUENCE [LARGE SCALE GENOMIC DNA]</scope>
    <source>
        <strain evidence="15 16">DSM 23857</strain>
    </source>
</reference>
<dbReference type="Gene3D" id="2.170.130.10">
    <property type="entry name" value="TonB-dependent receptor, plug domain"/>
    <property type="match status" value="1"/>
</dbReference>
<evidence type="ECO:0000256" key="10">
    <source>
        <dbReference type="PROSITE-ProRule" id="PRU01360"/>
    </source>
</evidence>
<evidence type="ECO:0000256" key="6">
    <source>
        <dbReference type="ARBA" id="ARBA00023065"/>
    </source>
</evidence>
<evidence type="ECO:0000313" key="15">
    <source>
        <dbReference type="EMBL" id="RAJ10544.1"/>
    </source>
</evidence>
<dbReference type="AlphaFoldDB" id="A0A327R441"/>
<keyword evidence="5 12" id="KW-0732">Signal</keyword>
<keyword evidence="16" id="KW-1185">Reference proteome</keyword>
<feature type="domain" description="TonB-dependent receptor-like beta-barrel" evidence="13">
    <location>
        <begin position="262"/>
        <end position="616"/>
    </location>
</feature>
<sequence length="643" mass="72365">MYKKSTLFGVALLLIGTTTFAQRKSVGFDTTNNQLNTVVVTATRFPKKLGETGKVVTVITQEDLQRNNGKTLTQILNNQSGVIVNGAENALGTLQEVYTRGASSGNTLILLDGIPMYDASTITNTFDLNFISLANIERIEILKGSQSTLYGSDATAGVINIITKKNYTQPIGVNGSASYGSYGTFNGNATVNGTVKKLSYQVGYNYLGSEGFSSAYDSTGKGNFDKDGFTRNQVFANIGYAINPRWQINAFANYARYSAGLDAGAFSDQTGNKVNNNTLLAGVNSKYSFKSGSWNLIYSYQQNKRHQIKDSVIANDYYFYADYISNTHQIETYVNLDLTQNIQFIVGADYRTSNTDEQYRSAFPVKGISPDSAHMNQFSHYASLLLHNLNGFSLEVGGRFNYHNVYGNNQTISFNPSYLINDKHKVFINISSAYKTPTLYQLYSEYGNKDLKPETSLNYEFGYQAAVAQNAVNFRVTGFYRQVENWIDFYSAPWPDPSFYYNADKQEMYGAEIEGSWNITRDLRLTANYTYVKGKTIDQDTSYNNLYRRPEHALNASLGYQATKKLYVSLQSKVIGKRWEKMYQAPSQPLASYYTLDAYADYQINKHLKVYADFRNFTNQQYFDIRGYNSRKANFTAGVLFNF</sequence>
<dbReference type="Pfam" id="PF00593">
    <property type="entry name" value="TonB_dep_Rec_b-barrel"/>
    <property type="match status" value="1"/>
</dbReference>
<keyword evidence="9 10" id="KW-0998">Cell outer membrane</keyword>
<accession>A0A327R441</accession>
<evidence type="ECO:0000313" key="16">
    <source>
        <dbReference type="Proteomes" id="UP000249547"/>
    </source>
</evidence>
<dbReference type="PANTHER" id="PTHR30069:SF53">
    <property type="entry name" value="COLICIN I RECEPTOR-RELATED"/>
    <property type="match status" value="1"/>
</dbReference>
<keyword evidence="7 11" id="KW-0798">TonB box</keyword>
<evidence type="ECO:0000256" key="8">
    <source>
        <dbReference type="ARBA" id="ARBA00023136"/>
    </source>
</evidence>
<evidence type="ECO:0000256" key="11">
    <source>
        <dbReference type="RuleBase" id="RU003357"/>
    </source>
</evidence>
<evidence type="ECO:0000256" key="7">
    <source>
        <dbReference type="ARBA" id="ARBA00023077"/>
    </source>
</evidence>
<dbReference type="GO" id="GO:0009279">
    <property type="term" value="C:cell outer membrane"/>
    <property type="evidence" value="ECO:0007669"/>
    <property type="project" value="UniProtKB-SubCell"/>
</dbReference>
<dbReference type="RefSeq" id="WP_111595690.1">
    <property type="nucleotide sequence ID" value="NZ_QLLL01000001.1"/>
</dbReference>
<dbReference type="InterPro" id="IPR039426">
    <property type="entry name" value="TonB-dep_rcpt-like"/>
</dbReference>
<proteinExistence type="inferred from homology"/>
<dbReference type="InterPro" id="IPR037066">
    <property type="entry name" value="Plug_dom_sf"/>
</dbReference>
<dbReference type="PROSITE" id="PS00430">
    <property type="entry name" value="TONB_DEPENDENT_REC_1"/>
    <property type="match status" value="1"/>
</dbReference>
<comment type="caution">
    <text evidence="15">The sequence shown here is derived from an EMBL/GenBank/DDBJ whole genome shotgun (WGS) entry which is preliminary data.</text>
</comment>
<evidence type="ECO:0000256" key="1">
    <source>
        <dbReference type="ARBA" id="ARBA00004571"/>
    </source>
</evidence>
<keyword evidence="8 10" id="KW-0472">Membrane</keyword>
<dbReference type="GO" id="GO:0015344">
    <property type="term" value="F:siderophore uptake transmembrane transporter activity"/>
    <property type="evidence" value="ECO:0007669"/>
    <property type="project" value="TreeGrafter"/>
</dbReference>
<dbReference type="PROSITE" id="PS52016">
    <property type="entry name" value="TONB_DEPENDENT_REC_3"/>
    <property type="match status" value="1"/>
</dbReference>
<dbReference type="GO" id="GO:0044718">
    <property type="term" value="P:siderophore transmembrane transport"/>
    <property type="evidence" value="ECO:0007669"/>
    <property type="project" value="TreeGrafter"/>
</dbReference>
<feature type="chain" id="PRO_5016416744" evidence="12">
    <location>
        <begin position="22"/>
        <end position="643"/>
    </location>
</feature>
<keyword evidence="2 10" id="KW-0813">Transport</keyword>
<dbReference type="Gene3D" id="2.40.170.20">
    <property type="entry name" value="TonB-dependent receptor, beta-barrel domain"/>
    <property type="match status" value="1"/>
</dbReference>
<protein>
    <submittedName>
        <fullName evidence="15">Vitamin B12 transporter</fullName>
    </submittedName>
</protein>
<evidence type="ECO:0000256" key="3">
    <source>
        <dbReference type="ARBA" id="ARBA00022452"/>
    </source>
</evidence>
<name>A0A327R441_9BACT</name>
<dbReference type="InterPro" id="IPR010916">
    <property type="entry name" value="TonB_box_CS"/>
</dbReference>
<feature type="domain" description="TonB-dependent receptor plug" evidence="14">
    <location>
        <begin position="51"/>
        <end position="158"/>
    </location>
</feature>
<evidence type="ECO:0000259" key="13">
    <source>
        <dbReference type="Pfam" id="PF00593"/>
    </source>
</evidence>
<evidence type="ECO:0000256" key="9">
    <source>
        <dbReference type="ARBA" id="ARBA00023237"/>
    </source>
</evidence>
<keyword evidence="6" id="KW-0406">Ion transport</keyword>
<evidence type="ECO:0000256" key="5">
    <source>
        <dbReference type="ARBA" id="ARBA00022729"/>
    </source>
</evidence>
<dbReference type="SUPFAM" id="SSF56935">
    <property type="entry name" value="Porins"/>
    <property type="match status" value="1"/>
</dbReference>
<organism evidence="15 16">
    <name type="scientific">Chitinophaga skermanii</name>
    <dbReference type="NCBI Taxonomy" id="331697"/>
    <lineage>
        <taxon>Bacteria</taxon>
        <taxon>Pseudomonadati</taxon>
        <taxon>Bacteroidota</taxon>
        <taxon>Chitinophagia</taxon>
        <taxon>Chitinophagales</taxon>
        <taxon>Chitinophagaceae</taxon>
        <taxon>Chitinophaga</taxon>
    </lineage>
</organism>
<evidence type="ECO:0000256" key="4">
    <source>
        <dbReference type="ARBA" id="ARBA00022692"/>
    </source>
</evidence>
<keyword evidence="4 10" id="KW-0812">Transmembrane</keyword>
<evidence type="ECO:0000259" key="14">
    <source>
        <dbReference type="Pfam" id="PF07715"/>
    </source>
</evidence>
<comment type="subcellular location">
    <subcellularLocation>
        <location evidence="1 10">Cell outer membrane</location>
        <topology evidence="1 10">Multi-pass membrane protein</topology>
    </subcellularLocation>
</comment>
<comment type="similarity">
    <text evidence="10 11">Belongs to the TonB-dependent receptor family.</text>
</comment>
<dbReference type="EMBL" id="QLLL01000001">
    <property type="protein sequence ID" value="RAJ10544.1"/>
    <property type="molecule type" value="Genomic_DNA"/>
</dbReference>
<dbReference type="PANTHER" id="PTHR30069">
    <property type="entry name" value="TONB-DEPENDENT OUTER MEMBRANE RECEPTOR"/>
    <property type="match status" value="1"/>
</dbReference>
<keyword evidence="3 10" id="KW-1134">Transmembrane beta strand</keyword>
<dbReference type="InterPro" id="IPR036942">
    <property type="entry name" value="Beta-barrel_TonB_sf"/>
</dbReference>
<dbReference type="Pfam" id="PF07715">
    <property type="entry name" value="Plug"/>
    <property type="match status" value="1"/>
</dbReference>
<dbReference type="Proteomes" id="UP000249547">
    <property type="component" value="Unassembled WGS sequence"/>
</dbReference>
<gene>
    <name evidence="15" type="ORF">LX64_00147</name>
</gene>